<feature type="region of interest" description="Disordered" evidence="4">
    <location>
        <begin position="40"/>
        <end position="65"/>
    </location>
</feature>
<dbReference type="GO" id="GO:0003677">
    <property type="term" value="F:DNA binding"/>
    <property type="evidence" value="ECO:0007669"/>
    <property type="project" value="InterPro"/>
</dbReference>
<dbReference type="PROSITE" id="PS00690">
    <property type="entry name" value="DEAH_ATP_HELICASE"/>
    <property type="match status" value="1"/>
</dbReference>
<dbReference type="PANTHER" id="PTHR11472">
    <property type="entry name" value="DNA REPAIR DEAD HELICASE RAD3/XP-D SUBFAMILY MEMBER"/>
    <property type="match status" value="1"/>
</dbReference>
<dbReference type="InterPro" id="IPR002464">
    <property type="entry name" value="DNA/RNA_helicase_DEAH_CS"/>
</dbReference>
<evidence type="ECO:0000313" key="7">
    <source>
        <dbReference type="Proteomes" id="UP000095192"/>
    </source>
</evidence>
<dbReference type="InParanoid" id="A0A1D3CS69"/>
<evidence type="ECO:0000259" key="5">
    <source>
        <dbReference type="PROSITE" id="PS51193"/>
    </source>
</evidence>
<evidence type="ECO:0000256" key="3">
    <source>
        <dbReference type="ARBA" id="ARBA00022840"/>
    </source>
</evidence>
<organism evidence="6 7">
    <name type="scientific">Cyclospora cayetanensis</name>
    <dbReference type="NCBI Taxonomy" id="88456"/>
    <lineage>
        <taxon>Eukaryota</taxon>
        <taxon>Sar</taxon>
        <taxon>Alveolata</taxon>
        <taxon>Apicomplexa</taxon>
        <taxon>Conoidasida</taxon>
        <taxon>Coccidia</taxon>
        <taxon>Eucoccidiorida</taxon>
        <taxon>Eimeriorina</taxon>
        <taxon>Eimeriidae</taxon>
        <taxon>Cyclospora</taxon>
    </lineage>
</organism>
<reference evidence="6 7" key="1">
    <citation type="journal article" date="2016" name="BMC Genomics">
        <title>Comparative genomics reveals Cyclospora cayetanensis possesses coccidia-like metabolism and invasion components but unique surface antigens.</title>
        <authorList>
            <person name="Liu S."/>
            <person name="Wang L."/>
            <person name="Zheng H."/>
            <person name="Xu Z."/>
            <person name="Roellig D.M."/>
            <person name="Li N."/>
            <person name="Frace M.A."/>
            <person name="Tang K."/>
            <person name="Arrowood M.J."/>
            <person name="Moss D.M."/>
            <person name="Zhang L."/>
            <person name="Feng Y."/>
            <person name="Xiao L."/>
        </authorList>
    </citation>
    <scope>NUCLEOTIDE SEQUENCE [LARGE SCALE GENOMIC DNA]</scope>
    <source>
        <strain evidence="6 7">CHN_HEN01</strain>
    </source>
</reference>
<dbReference type="InterPro" id="IPR010614">
    <property type="entry name" value="RAD3-like_helicase_DEAD"/>
</dbReference>
<dbReference type="GO" id="GO:0005524">
    <property type="term" value="F:ATP binding"/>
    <property type="evidence" value="ECO:0007669"/>
    <property type="project" value="UniProtKB-KW"/>
</dbReference>
<dbReference type="Pfam" id="PF06733">
    <property type="entry name" value="DEAD_2"/>
    <property type="match status" value="2"/>
</dbReference>
<dbReference type="PANTHER" id="PTHR11472:SF34">
    <property type="entry name" value="REGULATOR OF TELOMERE ELONGATION HELICASE 1"/>
    <property type="match status" value="1"/>
</dbReference>
<dbReference type="VEuPathDB" id="ToxoDB:cyc_06836"/>
<dbReference type="InterPro" id="IPR014013">
    <property type="entry name" value="Helic_SF1/SF2_ATP-bd_DinG/Rad3"/>
</dbReference>
<sequence>MRGRVTNAILASDFKEFSSEMHPRLSVKAERRAVAPTETRLAFTPNTSSGKALHAKDSSRFGGADTTQQAVSHPLFAKSATAEAESGSQPEGGKKGYTCSDGSGFSCYETARGNVTSSFPSSRVVEVRLSSSSDGANESFRRGPLALPPLAGERIQRVLHLSGVAIPFHHANVLLPQQQIMERLVAACMQQRHAILEAPTGMRLTCLPLRSAGCSLSVDISYGELSALFAGFFSAEGRGNVGTGKTAALLCGSLAWQRFEYHRTRVRGSCPILYLTRTHKQGTQVIAELRRSPFRARAVHLASREHLCSFLCSREVAKAAAGGEADVAAGAEGGEEDPSSVAASAVSGVDCRTAARLVERLRRRQSGELRSCAYLVSAPSAASDKEQKGRHVDSHAWMQKGPCILNLRSVVIVDEAHNIEDICRDIGSIDISVEQLQQLHRWLVSLQQLLLSPLAAGAAVRGDTRLQQLLQRLALHAGRLATPISRLLDAATEAAKNQQLLRRVLQQQQHAIREELQRKSRGSKETSRSSGGRGTSAAAAAEEPVVSIELLGWGGGGTPEGAKAFAAVAGVESEEVAGALSESMENLALSSGEAAETAGIVPLTPGESLQQLEQLVFCLSLVARHPAAYTASLRLSVDKAFLANVFASAHQQQKREADALPRISIHIWLLLPAVVFSRVAETARSVILASGTLAPFDSFAYVVAMVRFCESYLQWQDASGCSSWLLLCVARGCFCV</sequence>
<dbReference type="AlphaFoldDB" id="A0A1D3CS69"/>
<evidence type="ECO:0000256" key="1">
    <source>
        <dbReference type="ARBA" id="ARBA00022741"/>
    </source>
</evidence>
<dbReference type="InterPro" id="IPR027417">
    <property type="entry name" value="P-loop_NTPase"/>
</dbReference>
<dbReference type="EMBL" id="JROU02002155">
    <property type="protein sequence ID" value="OEH74039.1"/>
    <property type="molecule type" value="Genomic_DNA"/>
</dbReference>
<dbReference type="InterPro" id="IPR006554">
    <property type="entry name" value="Helicase-like_DEXD_c2"/>
</dbReference>
<evidence type="ECO:0000256" key="2">
    <source>
        <dbReference type="ARBA" id="ARBA00022801"/>
    </source>
</evidence>
<dbReference type="GO" id="GO:0003678">
    <property type="term" value="F:DNA helicase activity"/>
    <property type="evidence" value="ECO:0007669"/>
    <property type="project" value="InterPro"/>
</dbReference>
<dbReference type="Gene3D" id="3.40.50.300">
    <property type="entry name" value="P-loop containing nucleotide triphosphate hydrolases"/>
    <property type="match status" value="2"/>
</dbReference>
<dbReference type="Proteomes" id="UP000095192">
    <property type="component" value="Unassembled WGS sequence"/>
</dbReference>
<dbReference type="GO" id="GO:0016818">
    <property type="term" value="F:hydrolase activity, acting on acid anhydrides, in phosphorus-containing anhydrides"/>
    <property type="evidence" value="ECO:0007669"/>
    <property type="project" value="InterPro"/>
</dbReference>
<feature type="region of interest" description="Disordered" evidence="4">
    <location>
        <begin position="513"/>
        <end position="541"/>
    </location>
</feature>
<dbReference type="SMART" id="SM00488">
    <property type="entry name" value="DEXDc2"/>
    <property type="match status" value="1"/>
</dbReference>
<keyword evidence="7" id="KW-1185">Reference proteome</keyword>
<gene>
    <name evidence="6" type="ORF">cyc_06836</name>
</gene>
<accession>A0A1D3CS69</accession>
<keyword evidence="1" id="KW-0547">Nucleotide-binding</keyword>
<protein>
    <recommendedName>
        <fullName evidence="5">Helicase ATP-binding domain-containing protein</fullName>
    </recommendedName>
</protein>
<feature type="domain" description="Helicase ATP-binding" evidence="5">
    <location>
        <begin position="163"/>
        <end position="476"/>
    </location>
</feature>
<evidence type="ECO:0000256" key="4">
    <source>
        <dbReference type="SAM" id="MobiDB-lite"/>
    </source>
</evidence>
<evidence type="ECO:0000313" key="6">
    <source>
        <dbReference type="EMBL" id="OEH74039.1"/>
    </source>
</evidence>
<feature type="compositionally biased region" description="Basic and acidic residues" evidence="4">
    <location>
        <begin position="513"/>
        <end position="527"/>
    </location>
</feature>
<keyword evidence="3" id="KW-0067">ATP-binding</keyword>
<keyword evidence="2" id="KW-0378">Hydrolase</keyword>
<dbReference type="InterPro" id="IPR045028">
    <property type="entry name" value="DinG/Rad3-like"/>
</dbReference>
<dbReference type="PROSITE" id="PS51193">
    <property type="entry name" value="HELICASE_ATP_BIND_2"/>
    <property type="match status" value="1"/>
</dbReference>
<proteinExistence type="predicted"/>
<comment type="caution">
    <text evidence="6">The sequence shown here is derived from an EMBL/GenBank/DDBJ whole genome shotgun (WGS) entry which is preliminary data.</text>
</comment>
<name>A0A1D3CS69_9EIME</name>
<dbReference type="VEuPathDB" id="ToxoDB:LOC34622915"/>